<protein>
    <submittedName>
        <fullName evidence="1">Abi family protein</fullName>
    </submittedName>
</protein>
<keyword evidence="1" id="KW-0614">Plasmid</keyword>
<gene>
    <name evidence="1" type="ORF">LLUC06_03440</name>
</gene>
<name>A0AAF0P0V3_LACLL</name>
<dbReference type="EMBL" id="CP130278">
    <property type="protein sequence ID" value="WMD27422.1"/>
    <property type="molecule type" value="Genomic_DNA"/>
</dbReference>
<dbReference type="Proteomes" id="UP000192095">
    <property type="component" value="Plasmid pUC06A"/>
</dbReference>
<dbReference type="InterPro" id="IPR011664">
    <property type="entry name" value="Abi_system_AbiD/AbiF-like"/>
</dbReference>
<dbReference type="PIRSF" id="PIRSF034934">
    <property type="entry name" value="AbiF_AbiD"/>
    <property type="match status" value="1"/>
</dbReference>
<evidence type="ECO:0000313" key="1">
    <source>
        <dbReference type="EMBL" id="WMD27422.1"/>
    </source>
</evidence>
<accession>A0AAF0P0V3</accession>
<dbReference type="Pfam" id="PF07751">
    <property type="entry name" value="Abi_2"/>
    <property type="match status" value="1"/>
</dbReference>
<proteinExistence type="predicted"/>
<geneLocation type="plasmid" evidence="1 2">
    <name>pUC06A</name>
</geneLocation>
<dbReference type="RefSeq" id="WP_012477745.1">
    <property type="nucleotide sequence ID" value="NZ_CP064837.2"/>
</dbReference>
<evidence type="ECO:0000313" key="2">
    <source>
        <dbReference type="Proteomes" id="UP000192095"/>
    </source>
</evidence>
<sequence length="342" mass="41154">MNRNGKRRFYNSLGTSIKIRKRSIKKLVIENGLFKEQRVKPYFDEDEIIKKINKSIFINDSDNFILKNFLHKNSYFRFNIYVKLMKDNEGITISDVIRTYQLDEFIRENLFIFSTRLEIFWKKKIIDTLCAEYQESHLYHVSQCYLDKDLYSGDEWGQKVINDFSSFFYTNKSPNFKHHHNDKKNYLPIWALVEELTFGQLTTFISQIKPTYSSAWAMACYNNPKYKSTLNSWMNVVRLYRNKSAHGSRIFGLKAVNVPQIIRKDFKYYFPNKQEANLRKSYLYGALYVFKHLLIYEDNFTQRSWNRFLLELNNRINLISGLDQNLYGLPEDWFQKLRIMII</sequence>
<reference evidence="1" key="1">
    <citation type="submission" date="2023-07" db="EMBL/GenBank/DDBJ databases">
        <title>Lactococcal genome sequencing project.</title>
        <authorList>
            <person name="McDonnell B."/>
        </authorList>
    </citation>
    <scope>NUCLEOTIDE SEQUENCE</scope>
    <source>
        <strain evidence="1">UC06</strain>
        <plasmid evidence="1">pUC06A</plasmid>
    </source>
</reference>
<dbReference type="InterPro" id="IPR017034">
    <property type="entry name" value="Abi_system_AbiD/AbiF"/>
</dbReference>
<organism evidence="1 2">
    <name type="scientific">Lactococcus lactis subsp. lactis</name>
    <name type="common">Streptococcus lactis</name>
    <dbReference type="NCBI Taxonomy" id="1360"/>
    <lineage>
        <taxon>Bacteria</taxon>
        <taxon>Bacillati</taxon>
        <taxon>Bacillota</taxon>
        <taxon>Bacilli</taxon>
        <taxon>Lactobacillales</taxon>
        <taxon>Streptococcaceae</taxon>
        <taxon>Lactococcus</taxon>
    </lineage>
</organism>
<dbReference type="AlphaFoldDB" id="A0AAF0P0V3"/>